<feature type="compositionally biased region" description="Basic and acidic residues" evidence="1">
    <location>
        <begin position="61"/>
        <end position="71"/>
    </location>
</feature>
<name>A0AAW1UUV0_9CUCU</name>
<reference evidence="2 3" key="1">
    <citation type="submission" date="2023-03" db="EMBL/GenBank/DDBJ databases">
        <title>Genome insight into feeding habits of ladybird beetles.</title>
        <authorList>
            <person name="Li H.-S."/>
            <person name="Huang Y.-H."/>
            <person name="Pang H."/>
        </authorList>
    </citation>
    <scope>NUCLEOTIDE SEQUENCE [LARGE SCALE GENOMIC DNA]</scope>
    <source>
        <strain evidence="2">SYSU_2023b</strain>
        <tissue evidence="2">Whole body</tissue>
    </source>
</reference>
<accession>A0AAW1UUV0</accession>
<dbReference type="AlphaFoldDB" id="A0AAW1UUV0"/>
<evidence type="ECO:0000313" key="2">
    <source>
        <dbReference type="EMBL" id="KAK9886285.1"/>
    </source>
</evidence>
<comment type="caution">
    <text evidence="2">The sequence shown here is derived from an EMBL/GenBank/DDBJ whole genome shotgun (WGS) entry which is preliminary data.</text>
</comment>
<evidence type="ECO:0000256" key="1">
    <source>
        <dbReference type="SAM" id="MobiDB-lite"/>
    </source>
</evidence>
<gene>
    <name evidence="2" type="ORF">WA026_015796</name>
</gene>
<organism evidence="2 3">
    <name type="scientific">Henosepilachna vigintioctopunctata</name>
    <dbReference type="NCBI Taxonomy" id="420089"/>
    <lineage>
        <taxon>Eukaryota</taxon>
        <taxon>Metazoa</taxon>
        <taxon>Ecdysozoa</taxon>
        <taxon>Arthropoda</taxon>
        <taxon>Hexapoda</taxon>
        <taxon>Insecta</taxon>
        <taxon>Pterygota</taxon>
        <taxon>Neoptera</taxon>
        <taxon>Endopterygota</taxon>
        <taxon>Coleoptera</taxon>
        <taxon>Polyphaga</taxon>
        <taxon>Cucujiformia</taxon>
        <taxon>Coccinelloidea</taxon>
        <taxon>Coccinellidae</taxon>
        <taxon>Epilachninae</taxon>
        <taxon>Epilachnini</taxon>
        <taxon>Henosepilachna</taxon>
    </lineage>
</organism>
<sequence>MKDAACLDPKNFNKIKQNGIPNDALKSIASIANVDRELLSQELKSFANNFNELSKTLWDEHIPPRQHKTDSDSQSDEENDEDVLDLDQCHVFFWKWFGRLSKLHTMCM</sequence>
<protein>
    <submittedName>
        <fullName evidence="2">Uncharacterized protein</fullName>
    </submittedName>
</protein>
<dbReference type="EMBL" id="JARQZJ010000099">
    <property type="protein sequence ID" value="KAK9886285.1"/>
    <property type="molecule type" value="Genomic_DNA"/>
</dbReference>
<dbReference type="Proteomes" id="UP001431783">
    <property type="component" value="Unassembled WGS sequence"/>
</dbReference>
<evidence type="ECO:0000313" key="3">
    <source>
        <dbReference type="Proteomes" id="UP001431783"/>
    </source>
</evidence>
<keyword evidence="3" id="KW-1185">Reference proteome</keyword>
<proteinExistence type="predicted"/>
<feature type="region of interest" description="Disordered" evidence="1">
    <location>
        <begin position="61"/>
        <end position="80"/>
    </location>
</feature>